<evidence type="ECO:0000256" key="5">
    <source>
        <dbReference type="ARBA" id="ARBA00023136"/>
    </source>
</evidence>
<feature type="region of interest" description="Disordered" evidence="9">
    <location>
        <begin position="515"/>
        <end position="582"/>
    </location>
</feature>
<evidence type="ECO:0000256" key="1">
    <source>
        <dbReference type="ARBA" id="ARBA00004479"/>
    </source>
</evidence>
<dbReference type="InterPro" id="IPR013980">
    <property type="entry name" value="MANSC_dom"/>
</dbReference>
<dbReference type="PROSITE" id="PS50986">
    <property type="entry name" value="MANSC"/>
    <property type="match status" value="1"/>
</dbReference>
<feature type="chain" id="PRO_5005519496" description="MANSC domain-containing protein" evidence="11">
    <location>
        <begin position="22"/>
        <end position="661"/>
    </location>
</feature>
<evidence type="ECO:0000256" key="3">
    <source>
        <dbReference type="ARBA" id="ARBA00022729"/>
    </source>
</evidence>
<keyword evidence="6" id="KW-1015">Disulfide bond</keyword>
<evidence type="ECO:0000256" key="2">
    <source>
        <dbReference type="ARBA" id="ARBA00022692"/>
    </source>
</evidence>
<dbReference type="PROSITE" id="PS01209">
    <property type="entry name" value="LDLRA_1"/>
    <property type="match status" value="1"/>
</dbReference>
<feature type="domain" description="Apple" evidence="12">
    <location>
        <begin position="43"/>
        <end position="129"/>
    </location>
</feature>
<dbReference type="InterPro" id="IPR002172">
    <property type="entry name" value="LDrepeatLR_classA_rpt"/>
</dbReference>
<dbReference type="PANTHER" id="PTHR46876">
    <property type="entry name" value="LOW-DENSITY LIPOPROTEIN RECEPTOR-RELATED PROTEIN 11"/>
    <property type="match status" value="1"/>
</dbReference>
<dbReference type="PANTHER" id="PTHR46876:SF1">
    <property type="entry name" value="LOW-DENSITY LIPOPROTEIN RECEPTOR-RELATED PROTEIN 11"/>
    <property type="match status" value="1"/>
</dbReference>
<dbReference type="Gene3D" id="4.10.400.10">
    <property type="entry name" value="Low-density Lipoprotein Receptor"/>
    <property type="match status" value="1"/>
</dbReference>
<evidence type="ECO:0000256" key="7">
    <source>
        <dbReference type="ARBA" id="ARBA00023180"/>
    </source>
</evidence>
<evidence type="ECO:0000256" key="11">
    <source>
        <dbReference type="SAM" id="SignalP"/>
    </source>
</evidence>
<keyword evidence="2 10" id="KW-0812">Transmembrane</keyword>
<sequence>MRLRHHLGKILFLVCHTLTFAHREEGDQGSYVLKRTLHDFPSCRDSFDIQNDKIIRTQDSKAMGARYLNERDVASREECMQLCCSSDNCDVFVFEEMKVPGGCYLFECGPPEDFKCKFTRYKNYTSGFLNVNQQLHELESQIKYSQHERELAKLREPSVPTEPPSAHKTTVSPRTKEVPEQYAQEPPPSHQGNSSKYMVPQRRLERGCKRNQFECHSTGECIAIYNACDGIPQCSDGSDESPELGCPALQTTIMAPIKHVHPTSSPVVIRHQQQEYIPEADMNGETVNANRELSAVPVRKQWPSSEEYGAKNQQSLGGVYQPKIPSTGGSQMSGLNVQDVPRSGYGREGEELVNYRGPDPSSSWGSSQYHHNQGSQIFTHKGEGLVVPQNSRFQQQPHSYMQPESSVRSGLQYNEPGQSDYSKYYVENPNYNRLYGVQGPNGWPSPPKPHNMNLPEQSIPQGLDEIPGGRSEVPQSGPYPDYYYEEMYKNKLQAQQQPYQAPAQTMYQQQNELVAPSKPIQSKMTAQPKESIKPEAHSVHNEAPTVQTTSTATADPKAEENKANEKEESSHHGHDHAKSAHRKLDQLHADVRLKESILNIEEDIQSTTPRGAVLSLTMGLCITGIMLILVGCRMRMVSKRMRRGGKGYAHDADFLVNGMYL</sequence>
<dbReference type="EMBL" id="GBRD01010411">
    <property type="protein sequence ID" value="JAG55413.1"/>
    <property type="molecule type" value="Transcribed_RNA"/>
</dbReference>
<evidence type="ECO:0000256" key="8">
    <source>
        <dbReference type="PROSITE-ProRule" id="PRU00124"/>
    </source>
</evidence>
<dbReference type="AlphaFoldDB" id="A0A0K8SQ51"/>
<keyword evidence="5 10" id="KW-0472">Membrane</keyword>
<dbReference type="SMART" id="SM00765">
    <property type="entry name" value="MANEC"/>
    <property type="match status" value="1"/>
</dbReference>
<evidence type="ECO:0000256" key="4">
    <source>
        <dbReference type="ARBA" id="ARBA00022989"/>
    </source>
</evidence>
<dbReference type="InterPro" id="IPR023415">
    <property type="entry name" value="LDLR_class-A_CS"/>
</dbReference>
<feature type="compositionally biased region" description="Basic and acidic residues" evidence="9">
    <location>
        <begin position="530"/>
        <end position="540"/>
    </location>
</feature>
<reference evidence="14" key="1">
    <citation type="submission" date="2014-09" db="EMBL/GenBank/DDBJ databases">
        <authorList>
            <person name="Magalhaes I.L.F."/>
            <person name="Oliveira U."/>
            <person name="Santos F.R."/>
            <person name="Vidigal T.H.D.A."/>
            <person name="Brescovit A.D."/>
            <person name="Santos A.J."/>
        </authorList>
    </citation>
    <scope>NUCLEOTIDE SEQUENCE</scope>
</reference>
<dbReference type="GO" id="GO:0016020">
    <property type="term" value="C:membrane"/>
    <property type="evidence" value="ECO:0007669"/>
    <property type="project" value="UniProtKB-SubCell"/>
</dbReference>
<evidence type="ECO:0000256" key="9">
    <source>
        <dbReference type="SAM" id="MobiDB-lite"/>
    </source>
</evidence>
<keyword evidence="7" id="KW-0325">Glycoprotein</keyword>
<dbReference type="InterPro" id="IPR036055">
    <property type="entry name" value="LDL_receptor-like_sf"/>
</dbReference>
<accession>A0A0K8SQ51</accession>
<feature type="compositionally biased region" description="Polar residues" evidence="9">
    <location>
        <begin position="544"/>
        <end position="553"/>
    </location>
</feature>
<evidence type="ECO:0000256" key="6">
    <source>
        <dbReference type="ARBA" id="ARBA00023157"/>
    </source>
</evidence>
<keyword evidence="4 10" id="KW-1133">Transmembrane helix</keyword>
<feature type="region of interest" description="Disordered" evidence="9">
    <location>
        <begin position="463"/>
        <end position="482"/>
    </location>
</feature>
<feature type="domain" description="MANSC" evidence="13">
    <location>
        <begin position="49"/>
        <end position="127"/>
    </location>
</feature>
<dbReference type="Pfam" id="PF00057">
    <property type="entry name" value="Ldl_recept_a"/>
    <property type="match status" value="1"/>
</dbReference>
<evidence type="ECO:0000259" key="12">
    <source>
        <dbReference type="PROSITE" id="PS50948"/>
    </source>
</evidence>
<feature type="transmembrane region" description="Helical" evidence="10">
    <location>
        <begin position="612"/>
        <end position="632"/>
    </location>
</feature>
<evidence type="ECO:0000313" key="14">
    <source>
        <dbReference type="EMBL" id="JAG55413.1"/>
    </source>
</evidence>
<comment type="caution">
    <text evidence="8">Lacks conserved residue(s) required for the propagation of feature annotation.</text>
</comment>
<dbReference type="Pfam" id="PF07502">
    <property type="entry name" value="MANEC"/>
    <property type="match status" value="1"/>
</dbReference>
<dbReference type="SMART" id="SM00192">
    <property type="entry name" value="LDLa"/>
    <property type="match status" value="1"/>
</dbReference>
<name>A0A0K8SQ51_LYGHE</name>
<dbReference type="PROSITE" id="PS50068">
    <property type="entry name" value="LDLRA_2"/>
    <property type="match status" value="1"/>
</dbReference>
<organism evidence="14">
    <name type="scientific">Lygus hesperus</name>
    <name type="common">Western plant bug</name>
    <dbReference type="NCBI Taxonomy" id="30085"/>
    <lineage>
        <taxon>Eukaryota</taxon>
        <taxon>Metazoa</taxon>
        <taxon>Ecdysozoa</taxon>
        <taxon>Arthropoda</taxon>
        <taxon>Hexapoda</taxon>
        <taxon>Insecta</taxon>
        <taxon>Pterygota</taxon>
        <taxon>Neoptera</taxon>
        <taxon>Paraneoptera</taxon>
        <taxon>Hemiptera</taxon>
        <taxon>Heteroptera</taxon>
        <taxon>Panheteroptera</taxon>
        <taxon>Cimicomorpha</taxon>
        <taxon>Miridae</taxon>
        <taxon>Mirini</taxon>
        <taxon>Lygus</taxon>
    </lineage>
</organism>
<evidence type="ECO:0008006" key="15">
    <source>
        <dbReference type="Google" id="ProtNLM"/>
    </source>
</evidence>
<dbReference type="SUPFAM" id="SSF57424">
    <property type="entry name" value="LDL receptor-like module"/>
    <property type="match status" value="1"/>
</dbReference>
<protein>
    <recommendedName>
        <fullName evidence="15">MANSC domain-containing protein</fullName>
    </recommendedName>
</protein>
<proteinExistence type="predicted"/>
<comment type="subcellular location">
    <subcellularLocation>
        <location evidence="1">Membrane</location>
        <topology evidence="1">Single-pass type I membrane protein</topology>
    </subcellularLocation>
</comment>
<keyword evidence="3 11" id="KW-0732">Signal</keyword>
<feature type="region of interest" description="Disordered" evidence="9">
    <location>
        <begin position="149"/>
        <end position="196"/>
    </location>
</feature>
<dbReference type="InterPro" id="IPR003609">
    <property type="entry name" value="Pan_app"/>
</dbReference>
<evidence type="ECO:0000259" key="13">
    <source>
        <dbReference type="PROSITE" id="PS50986"/>
    </source>
</evidence>
<feature type="compositionally biased region" description="Basic and acidic residues" evidence="9">
    <location>
        <begin position="556"/>
        <end position="582"/>
    </location>
</feature>
<evidence type="ECO:0000256" key="10">
    <source>
        <dbReference type="SAM" id="Phobius"/>
    </source>
</evidence>
<dbReference type="CDD" id="cd00112">
    <property type="entry name" value="LDLa"/>
    <property type="match status" value="1"/>
</dbReference>
<feature type="signal peptide" evidence="11">
    <location>
        <begin position="1"/>
        <end position="21"/>
    </location>
</feature>
<dbReference type="PROSITE" id="PS50948">
    <property type="entry name" value="PAN"/>
    <property type="match status" value="1"/>
</dbReference>
<dbReference type="InterPro" id="IPR011106">
    <property type="entry name" value="MANSC_N"/>
</dbReference>